<evidence type="ECO:0000313" key="3">
    <source>
        <dbReference type="EMBL" id="KAF2139957.1"/>
    </source>
</evidence>
<evidence type="ECO:0000259" key="2">
    <source>
        <dbReference type="Pfam" id="PF01172"/>
    </source>
</evidence>
<name>A0A6A6BAM3_9PEZI</name>
<dbReference type="AlphaFoldDB" id="A0A6A6BAM3"/>
<dbReference type="Gene3D" id="3.30.1250.10">
    <property type="entry name" value="Ribosome maturation protein SBDS, N-terminal domain"/>
    <property type="match status" value="1"/>
</dbReference>
<proteinExistence type="predicted"/>
<protein>
    <recommendedName>
        <fullName evidence="2">Ribosome maturation protein SDO1/SBDS N-terminal domain-containing protein</fullName>
    </recommendedName>
</protein>
<feature type="compositionally biased region" description="Polar residues" evidence="1">
    <location>
        <begin position="104"/>
        <end position="116"/>
    </location>
</feature>
<dbReference type="PANTHER" id="PTHR10927:SF2">
    <property type="entry name" value="RESTRICTION OF TELOMERE CAPPING PROTEIN 3"/>
    <property type="match status" value="1"/>
</dbReference>
<dbReference type="Pfam" id="PF01172">
    <property type="entry name" value="SBDS_N"/>
    <property type="match status" value="1"/>
</dbReference>
<sequence>MTRGNAAQVKVHFKGKEDDFVIFVDSIQAVKDWKNDKSVPLAQVVSGWKVFCTHKQGTQGILDGASNSALENEFGTHNEEEVVKKILEQGDVQSTEESGRQGDRNITSGPSIAQGY</sequence>
<dbReference type="SUPFAM" id="SSF89895">
    <property type="entry name" value="FYSH domain"/>
    <property type="match status" value="1"/>
</dbReference>
<evidence type="ECO:0000256" key="1">
    <source>
        <dbReference type="SAM" id="MobiDB-lite"/>
    </source>
</evidence>
<dbReference type="GeneID" id="54296691"/>
<feature type="region of interest" description="Disordered" evidence="1">
    <location>
        <begin position="91"/>
        <end position="116"/>
    </location>
</feature>
<feature type="domain" description="Ribosome maturation protein SDO1/SBDS N-terminal" evidence="2">
    <location>
        <begin position="8"/>
        <end position="99"/>
    </location>
</feature>
<organism evidence="3 4">
    <name type="scientific">Aplosporella prunicola CBS 121167</name>
    <dbReference type="NCBI Taxonomy" id="1176127"/>
    <lineage>
        <taxon>Eukaryota</taxon>
        <taxon>Fungi</taxon>
        <taxon>Dikarya</taxon>
        <taxon>Ascomycota</taxon>
        <taxon>Pezizomycotina</taxon>
        <taxon>Dothideomycetes</taxon>
        <taxon>Dothideomycetes incertae sedis</taxon>
        <taxon>Botryosphaeriales</taxon>
        <taxon>Aplosporellaceae</taxon>
        <taxon>Aplosporella</taxon>
    </lineage>
</organism>
<dbReference type="OrthoDB" id="2567806at2759"/>
<accession>A0A6A6BAM3</accession>
<gene>
    <name evidence="3" type="ORF">K452DRAFT_274549</name>
</gene>
<dbReference type="Proteomes" id="UP000799438">
    <property type="component" value="Unassembled WGS sequence"/>
</dbReference>
<evidence type="ECO:0000313" key="4">
    <source>
        <dbReference type="Proteomes" id="UP000799438"/>
    </source>
</evidence>
<dbReference type="InterPro" id="IPR019783">
    <property type="entry name" value="SDO1/SBDS_N"/>
</dbReference>
<dbReference type="InterPro" id="IPR039100">
    <property type="entry name" value="Sdo1/SBDS-like"/>
</dbReference>
<dbReference type="InterPro" id="IPR036786">
    <property type="entry name" value="Ribosome_mat_SBDS_N_sf"/>
</dbReference>
<dbReference type="PANTHER" id="PTHR10927">
    <property type="entry name" value="RIBOSOME MATURATION PROTEIN SBDS"/>
    <property type="match status" value="1"/>
</dbReference>
<reference evidence="3" key="1">
    <citation type="journal article" date="2020" name="Stud. Mycol.">
        <title>101 Dothideomycetes genomes: a test case for predicting lifestyles and emergence of pathogens.</title>
        <authorList>
            <person name="Haridas S."/>
            <person name="Albert R."/>
            <person name="Binder M."/>
            <person name="Bloem J."/>
            <person name="Labutti K."/>
            <person name="Salamov A."/>
            <person name="Andreopoulos B."/>
            <person name="Baker S."/>
            <person name="Barry K."/>
            <person name="Bills G."/>
            <person name="Bluhm B."/>
            <person name="Cannon C."/>
            <person name="Castanera R."/>
            <person name="Culley D."/>
            <person name="Daum C."/>
            <person name="Ezra D."/>
            <person name="Gonzalez J."/>
            <person name="Henrissat B."/>
            <person name="Kuo A."/>
            <person name="Liang C."/>
            <person name="Lipzen A."/>
            <person name="Lutzoni F."/>
            <person name="Magnuson J."/>
            <person name="Mondo S."/>
            <person name="Nolan M."/>
            <person name="Ohm R."/>
            <person name="Pangilinan J."/>
            <person name="Park H.-J."/>
            <person name="Ramirez L."/>
            <person name="Alfaro M."/>
            <person name="Sun H."/>
            <person name="Tritt A."/>
            <person name="Yoshinaga Y."/>
            <person name="Zwiers L.-H."/>
            <person name="Turgeon B."/>
            <person name="Goodwin S."/>
            <person name="Spatafora J."/>
            <person name="Crous P."/>
            <person name="Grigoriev I."/>
        </authorList>
    </citation>
    <scope>NUCLEOTIDE SEQUENCE</scope>
    <source>
        <strain evidence="3">CBS 121167</strain>
    </source>
</reference>
<dbReference type="RefSeq" id="XP_033395670.1">
    <property type="nucleotide sequence ID" value="XM_033539195.1"/>
</dbReference>
<dbReference type="EMBL" id="ML995491">
    <property type="protein sequence ID" value="KAF2139957.1"/>
    <property type="molecule type" value="Genomic_DNA"/>
</dbReference>
<keyword evidence="4" id="KW-1185">Reference proteome</keyword>